<evidence type="ECO:0000256" key="3">
    <source>
        <dbReference type="ARBA" id="ARBA00022670"/>
    </source>
</evidence>
<dbReference type="PROSITE" id="PS00375">
    <property type="entry name" value="UDPGT"/>
    <property type="match status" value="2"/>
</dbReference>
<dbReference type="InterPro" id="IPR002213">
    <property type="entry name" value="UDP_glucos_trans"/>
</dbReference>
<dbReference type="AlphaFoldDB" id="A0A0N0P9D3"/>
<sequence>MNLKGEGYENLTEIDVHNVYSVIKKYLATIGSKSDFIDQIKGIMDLISISFEEQMKLKKVQNVINNNKEKYDLILIEATYVQALAISHIIKAPTMLISSFGMSLGIHELMGIPTHPILYHRTFQEKLYNLTLLEKAKEVYNQIVFTKVKIREEKENEVLKSLFGPDTPTISVLKNYIDMLLVNLHPIGEGNHPVPPNVVFKGGLEVQARSPKTLPQDLQQLLDSSDNGVIYFSFGTNVNLTLLPLERIQIFEKVFSQLPFNVIWRRDNDGIVVKSNNIKVLEWVPQAELLMHRNVKLFITQGGLQSTDEAIIAGVPLLGIPLLADQWNVEKYVNHGIGLKLNFEDITEDMLKNAILEVAEDERYKNNIIRLRSLMADQPQASLERAMWWIDYVLRHGGAKQRRVPTDTTWTEFLHLDLIMSIALIIGDFVKSANILAVYPCPSISHQVVFRPITLELLKRGHKVTVVTSDPMYPKGGHENLTEIDVHDRSYAALKKYFVSHVTGSNWDLLNQVKGILDLLSVSFEELMKTKEVQDLINSKEKYDLILLESIYPQGLAISHTFKAPTILISSFGPYVDSYNIMGIPTNPILYNHMFRQRLYNLTLLDKLTEFYNQLVIHYELKKREEIENDLLKKFFGPDIPSLGDLKNYADMLFINIHPVWEGNTPVPPNVIHMGGLHMKKPKKLPQDLQQYLDASDNGVIYFSFGTNVQLSLLPQNKMEIFENVLSQLPYNVIWKRDTESVFIKSKNVKIYKWLPQADLLRHPNIKLFITQGGLQSTDEAITAGVPLLGIPMLGDQWYNVEKYVYHGIGQRLYFEELTEEKLKNAILEVAEDIRYKDNIIRLRSLMLDQPQAPLDRAMWWIDYVLRHGGAKHLRAPAANITWTEYLELDLILFIALASPITKEKEDVRIVGGEDIDITGAPYQVSIVYAGRHSCGGSIIADDLVLTAAHCVTSYRPSDYVVRVGSSSSRSGGELYRVGALQVHPKFSSSNMDNDIALLWLSRRMKFSERVAPIALVEEDEEILDGDTTMVTGWGNLREGGGNPSTLQMVLIPIVNPTQCKDAYSKQYVITPRMICAGLPDGGKDSCQGDSGGPLAYNGRLAGIVSWGVGCARPNYPGVYTKVSALRRWVDETSYYLRVNH</sequence>
<keyword evidence="8 11" id="KW-0720">Serine protease</keyword>
<dbReference type="InterPro" id="IPR009003">
    <property type="entry name" value="Peptidase_S1_PA"/>
</dbReference>
<dbReference type="GO" id="GO:0004252">
    <property type="term" value="F:serine-type endopeptidase activity"/>
    <property type="evidence" value="ECO:0007669"/>
    <property type="project" value="InterPro"/>
</dbReference>
<dbReference type="InterPro" id="IPR018114">
    <property type="entry name" value="TRYPSIN_HIS"/>
</dbReference>
<dbReference type="InterPro" id="IPR001314">
    <property type="entry name" value="Peptidase_S1A"/>
</dbReference>
<dbReference type="PROSITE" id="PS00135">
    <property type="entry name" value="TRYPSIN_SER"/>
    <property type="match status" value="1"/>
</dbReference>
<dbReference type="SUPFAM" id="SSF53756">
    <property type="entry name" value="UDP-Glycosyltransferase/glycogen phosphorylase"/>
    <property type="match status" value="2"/>
</dbReference>
<dbReference type="GO" id="GO:0006508">
    <property type="term" value="P:proteolysis"/>
    <property type="evidence" value="ECO:0007669"/>
    <property type="project" value="UniProtKB-KW"/>
</dbReference>
<proteinExistence type="inferred from homology"/>
<dbReference type="SMART" id="SM00020">
    <property type="entry name" value="Tryp_SPc"/>
    <property type="match status" value="1"/>
</dbReference>
<dbReference type="SUPFAM" id="SSF50494">
    <property type="entry name" value="Trypsin-like serine proteases"/>
    <property type="match status" value="1"/>
</dbReference>
<dbReference type="CDD" id="cd00190">
    <property type="entry name" value="Tryp_SPc"/>
    <property type="match status" value="1"/>
</dbReference>
<dbReference type="Pfam" id="PF00089">
    <property type="entry name" value="Trypsin"/>
    <property type="match status" value="1"/>
</dbReference>
<dbReference type="FunFam" id="2.40.10.10:FF:000077">
    <property type="entry name" value="Predicted protein"/>
    <property type="match status" value="1"/>
</dbReference>
<reference evidence="13 14" key="1">
    <citation type="journal article" date="2015" name="Nat. Commun.">
        <title>Outbred genome sequencing and CRISPR/Cas9 gene editing in butterflies.</title>
        <authorList>
            <person name="Li X."/>
            <person name="Fan D."/>
            <person name="Zhang W."/>
            <person name="Liu G."/>
            <person name="Zhang L."/>
            <person name="Zhao L."/>
            <person name="Fang X."/>
            <person name="Chen L."/>
            <person name="Dong Y."/>
            <person name="Chen Y."/>
            <person name="Ding Y."/>
            <person name="Zhao R."/>
            <person name="Feng M."/>
            <person name="Zhu Y."/>
            <person name="Feng Y."/>
            <person name="Jiang X."/>
            <person name="Zhu D."/>
            <person name="Xiang H."/>
            <person name="Feng X."/>
            <person name="Li S."/>
            <person name="Wang J."/>
            <person name="Zhang G."/>
            <person name="Kronforst M.R."/>
            <person name="Wang W."/>
        </authorList>
    </citation>
    <scope>NUCLEOTIDE SEQUENCE [LARGE SCALE GENOMIC DNA]</scope>
    <source>
        <strain evidence="13">Ya'a_city_454_Px</strain>
        <tissue evidence="13">Whole body</tissue>
    </source>
</reference>
<keyword evidence="3 11" id="KW-0645">Protease</keyword>
<keyword evidence="4" id="KW-0328">Glycosyltransferase</keyword>
<evidence type="ECO:0000256" key="11">
    <source>
        <dbReference type="RuleBase" id="RU363034"/>
    </source>
</evidence>
<feature type="domain" description="Peptidase S1" evidence="12">
    <location>
        <begin position="910"/>
        <end position="1135"/>
    </location>
</feature>
<name>A0A0N0P9D3_PAPXU</name>
<dbReference type="CDD" id="cd03784">
    <property type="entry name" value="GT1_Gtf-like"/>
    <property type="match status" value="2"/>
</dbReference>
<evidence type="ECO:0000256" key="4">
    <source>
        <dbReference type="ARBA" id="ARBA00022676"/>
    </source>
</evidence>
<keyword evidence="5" id="KW-0808">Transferase</keyword>
<dbReference type="PANTHER" id="PTHR48043:SF159">
    <property type="entry name" value="EG:EG0003.4 PROTEIN-RELATED"/>
    <property type="match status" value="1"/>
</dbReference>
<keyword evidence="9" id="KW-0865">Zymogen</keyword>
<dbReference type="Proteomes" id="UP000053268">
    <property type="component" value="Unassembled WGS sequence"/>
</dbReference>
<dbReference type="InterPro" id="IPR033116">
    <property type="entry name" value="TRYPSIN_SER"/>
</dbReference>
<evidence type="ECO:0000259" key="12">
    <source>
        <dbReference type="PROSITE" id="PS50240"/>
    </source>
</evidence>
<evidence type="ECO:0000256" key="10">
    <source>
        <dbReference type="ARBA" id="ARBA00023157"/>
    </source>
</evidence>
<gene>
    <name evidence="13" type="ORF">RR46_01526</name>
</gene>
<dbReference type="EMBL" id="KQ459547">
    <property type="protein sequence ID" value="KPJ00049.1"/>
    <property type="molecule type" value="Genomic_DNA"/>
</dbReference>
<dbReference type="PROSITE" id="PS00134">
    <property type="entry name" value="TRYPSIN_HIS"/>
    <property type="match status" value="1"/>
</dbReference>
<keyword evidence="10" id="KW-1015">Disulfide bond</keyword>
<dbReference type="InterPro" id="IPR050271">
    <property type="entry name" value="UDP-glycosyltransferase"/>
</dbReference>
<comment type="similarity">
    <text evidence="1">Belongs to the peptidase S1 family.</text>
</comment>
<dbReference type="PANTHER" id="PTHR48043">
    <property type="entry name" value="EG:EG0003.4 PROTEIN-RELATED"/>
    <property type="match status" value="1"/>
</dbReference>
<keyword evidence="6" id="KW-0732">Signal</keyword>
<dbReference type="InterPro" id="IPR043504">
    <property type="entry name" value="Peptidase_S1_PA_chymotrypsin"/>
</dbReference>
<evidence type="ECO:0000256" key="5">
    <source>
        <dbReference type="ARBA" id="ARBA00022679"/>
    </source>
</evidence>
<evidence type="ECO:0000256" key="2">
    <source>
        <dbReference type="ARBA" id="ARBA00009995"/>
    </source>
</evidence>
<dbReference type="PRINTS" id="PR00722">
    <property type="entry name" value="CHYMOTRYPSIN"/>
</dbReference>
<evidence type="ECO:0000256" key="8">
    <source>
        <dbReference type="ARBA" id="ARBA00022825"/>
    </source>
</evidence>
<dbReference type="InterPro" id="IPR001254">
    <property type="entry name" value="Trypsin_dom"/>
</dbReference>
<comment type="similarity">
    <text evidence="2">Belongs to the UDP-glycosyltransferase family.</text>
</comment>
<dbReference type="GO" id="GO:0008194">
    <property type="term" value="F:UDP-glycosyltransferase activity"/>
    <property type="evidence" value="ECO:0007669"/>
    <property type="project" value="InterPro"/>
</dbReference>
<evidence type="ECO:0000313" key="14">
    <source>
        <dbReference type="Proteomes" id="UP000053268"/>
    </source>
</evidence>
<dbReference type="Pfam" id="PF00201">
    <property type="entry name" value="UDPGT"/>
    <property type="match status" value="2"/>
</dbReference>
<evidence type="ECO:0000313" key="13">
    <source>
        <dbReference type="EMBL" id="KPJ00049.1"/>
    </source>
</evidence>
<keyword evidence="7 11" id="KW-0378">Hydrolase</keyword>
<dbReference type="PROSITE" id="PS50240">
    <property type="entry name" value="TRYPSIN_DOM"/>
    <property type="match status" value="1"/>
</dbReference>
<evidence type="ECO:0000256" key="6">
    <source>
        <dbReference type="ARBA" id="ARBA00022729"/>
    </source>
</evidence>
<evidence type="ECO:0000256" key="9">
    <source>
        <dbReference type="ARBA" id="ARBA00023145"/>
    </source>
</evidence>
<dbReference type="STRING" id="66420.A0A0N0P9D3"/>
<keyword evidence="14" id="KW-1185">Reference proteome</keyword>
<protein>
    <submittedName>
        <fullName evidence="13">Vitellin-degrading protease</fullName>
    </submittedName>
</protein>
<evidence type="ECO:0000256" key="1">
    <source>
        <dbReference type="ARBA" id="ARBA00007664"/>
    </source>
</evidence>
<organism evidence="13 14">
    <name type="scientific">Papilio xuthus</name>
    <name type="common">Asian swallowtail butterfly</name>
    <dbReference type="NCBI Taxonomy" id="66420"/>
    <lineage>
        <taxon>Eukaryota</taxon>
        <taxon>Metazoa</taxon>
        <taxon>Ecdysozoa</taxon>
        <taxon>Arthropoda</taxon>
        <taxon>Hexapoda</taxon>
        <taxon>Insecta</taxon>
        <taxon>Pterygota</taxon>
        <taxon>Neoptera</taxon>
        <taxon>Endopterygota</taxon>
        <taxon>Lepidoptera</taxon>
        <taxon>Glossata</taxon>
        <taxon>Ditrysia</taxon>
        <taxon>Papilionoidea</taxon>
        <taxon>Papilionidae</taxon>
        <taxon>Papilioninae</taxon>
        <taxon>Papilio</taxon>
    </lineage>
</organism>
<accession>A0A0N0P9D3</accession>
<dbReference type="FunFam" id="3.40.50.2000:FF:000021">
    <property type="entry name" value="UDP-glucuronosyltransferase"/>
    <property type="match status" value="2"/>
</dbReference>
<dbReference type="Gene3D" id="2.40.10.10">
    <property type="entry name" value="Trypsin-like serine proteases"/>
    <property type="match status" value="1"/>
</dbReference>
<dbReference type="InterPro" id="IPR035595">
    <property type="entry name" value="UDP_glycos_trans_CS"/>
</dbReference>
<dbReference type="Gene3D" id="3.40.50.2000">
    <property type="entry name" value="Glycogen Phosphorylase B"/>
    <property type="match status" value="3"/>
</dbReference>
<evidence type="ECO:0000256" key="7">
    <source>
        <dbReference type="ARBA" id="ARBA00022801"/>
    </source>
</evidence>